<gene>
    <name evidence="1" type="ORF">H7A79_1978</name>
</gene>
<accession>A0A7H1MEK9</accession>
<organism evidence="1 2">
    <name type="scientific">Neisseria musculi</name>
    <dbReference type="NCBI Taxonomy" id="1815583"/>
    <lineage>
        <taxon>Bacteria</taxon>
        <taxon>Pseudomonadati</taxon>
        <taxon>Pseudomonadota</taxon>
        <taxon>Betaproteobacteria</taxon>
        <taxon>Neisseriales</taxon>
        <taxon>Neisseriaceae</taxon>
        <taxon>Neisseria</taxon>
    </lineage>
</organism>
<evidence type="ECO:0000313" key="1">
    <source>
        <dbReference type="EMBL" id="QNT60074.1"/>
    </source>
</evidence>
<proteinExistence type="predicted"/>
<sequence length="66" mass="7752">MMVLFAGKNLYSQVDFDEYIRSVRNYKNGFWLKLSNFLAGDAVGFRRMEAIKETEEKGWDVHGKML</sequence>
<dbReference type="KEGG" id="nmus:H7A79_1978"/>
<dbReference type="AlphaFoldDB" id="A0A7H1MEK9"/>
<reference evidence="1" key="1">
    <citation type="submission" date="2024-06" db="EMBL/GenBank/DDBJ databases">
        <title>Complete Genome Sequence of mouse commensal type strain Neisseria musculi.</title>
        <authorList>
            <person name="Thapa E."/>
            <person name="Aluvathingal J."/>
            <person name="Nadendla S."/>
            <person name="Mehta A."/>
            <person name="Tettelin H."/>
            <person name="Weyand N.J."/>
        </authorList>
    </citation>
    <scope>NUCLEOTIDE SEQUENCE</scope>
    <source>
        <strain evidence="1">NW831</strain>
    </source>
</reference>
<dbReference type="RefSeq" id="WP_187000231.1">
    <property type="nucleotide sequence ID" value="NZ_CP060414.2"/>
</dbReference>
<dbReference type="Proteomes" id="UP000516412">
    <property type="component" value="Chromosome"/>
</dbReference>
<dbReference type="EMBL" id="CP060414">
    <property type="protein sequence ID" value="QNT60074.1"/>
    <property type="molecule type" value="Genomic_DNA"/>
</dbReference>
<protein>
    <submittedName>
        <fullName evidence="1">Peptidase M48 family</fullName>
    </submittedName>
</protein>
<evidence type="ECO:0000313" key="2">
    <source>
        <dbReference type="Proteomes" id="UP000516412"/>
    </source>
</evidence>
<keyword evidence="2" id="KW-1185">Reference proteome</keyword>
<name>A0A7H1MEK9_9NEIS</name>